<dbReference type="GO" id="GO:0006950">
    <property type="term" value="P:response to stress"/>
    <property type="evidence" value="ECO:0007669"/>
    <property type="project" value="TreeGrafter"/>
</dbReference>
<dbReference type="InterPro" id="IPR036388">
    <property type="entry name" value="WH-like_DNA-bd_sf"/>
</dbReference>
<dbReference type="PROSITE" id="PS50995">
    <property type="entry name" value="HTH_MARR_2"/>
    <property type="match status" value="1"/>
</dbReference>
<dbReference type="EMBL" id="FQZE01000025">
    <property type="protein sequence ID" value="SHJ64960.1"/>
    <property type="molecule type" value="Genomic_DNA"/>
</dbReference>
<evidence type="ECO:0000313" key="6">
    <source>
        <dbReference type="Proteomes" id="UP000184050"/>
    </source>
</evidence>
<dbReference type="SMART" id="SM00347">
    <property type="entry name" value="HTH_MARR"/>
    <property type="match status" value="1"/>
</dbReference>
<proteinExistence type="predicted"/>
<evidence type="ECO:0000256" key="2">
    <source>
        <dbReference type="ARBA" id="ARBA00023125"/>
    </source>
</evidence>
<organism evidence="5 6">
    <name type="scientific">Tangfeifania diversioriginum</name>
    <dbReference type="NCBI Taxonomy" id="1168035"/>
    <lineage>
        <taxon>Bacteria</taxon>
        <taxon>Pseudomonadati</taxon>
        <taxon>Bacteroidota</taxon>
        <taxon>Bacteroidia</taxon>
        <taxon>Marinilabiliales</taxon>
        <taxon>Prolixibacteraceae</taxon>
        <taxon>Tangfeifania</taxon>
    </lineage>
</organism>
<keyword evidence="3" id="KW-0804">Transcription</keyword>
<evidence type="ECO:0000313" key="5">
    <source>
        <dbReference type="EMBL" id="SHJ64960.1"/>
    </source>
</evidence>
<dbReference type="GO" id="GO:0003700">
    <property type="term" value="F:DNA-binding transcription factor activity"/>
    <property type="evidence" value="ECO:0007669"/>
    <property type="project" value="InterPro"/>
</dbReference>
<reference evidence="5 6" key="1">
    <citation type="submission" date="2016-11" db="EMBL/GenBank/DDBJ databases">
        <authorList>
            <person name="Jaros S."/>
            <person name="Januszkiewicz K."/>
            <person name="Wedrychowicz H."/>
        </authorList>
    </citation>
    <scope>NUCLEOTIDE SEQUENCE [LARGE SCALE GENOMIC DNA]</scope>
    <source>
        <strain evidence="5 6">DSM 27063</strain>
    </source>
</reference>
<gene>
    <name evidence="5" type="ORF">SAMN05444280_12531</name>
</gene>
<dbReference type="InterPro" id="IPR023187">
    <property type="entry name" value="Tscrpt_reg_MarR-type_CS"/>
</dbReference>
<protein>
    <submittedName>
        <fullName evidence="5">DNA-binding transcriptional regulator, MarR family</fullName>
    </submittedName>
</protein>
<dbReference type="Pfam" id="PF01047">
    <property type="entry name" value="MarR"/>
    <property type="match status" value="1"/>
</dbReference>
<dbReference type="InterPro" id="IPR000835">
    <property type="entry name" value="HTH_MarR-typ"/>
</dbReference>
<keyword evidence="2 5" id="KW-0238">DNA-binding</keyword>
<dbReference type="Proteomes" id="UP000184050">
    <property type="component" value="Unassembled WGS sequence"/>
</dbReference>
<dbReference type="SUPFAM" id="SSF46785">
    <property type="entry name" value="Winged helix' DNA-binding domain"/>
    <property type="match status" value="1"/>
</dbReference>
<feature type="domain" description="HTH marR-type" evidence="4">
    <location>
        <begin position="3"/>
        <end position="140"/>
    </location>
</feature>
<dbReference type="PRINTS" id="PR00598">
    <property type="entry name" value="HTHMARR"/>
</dbReference>
<keyword evidence="1" id="KW-0805">Transcription regulation</keyword>
<dbReference type="RefSeq" id="WP_073171248.1">
    <property type="nucleotide sequence ID" value="NZ_FQZE01000025.1"/>
</dbReference>
<dbReference type="PANTHER" id="PTHR33164:SF89">
    <property type="entry name" value="MARR FAMILY REGULATORY PROTEIN"/>
    <property type="match status" value="1"/>
</dbReference>
<dbReference type="PROSITE" id="PS01117">
    <property type="entry name" value="HTH_MARR_1"/>
    <property type="match status" value="1"/>
</dbReference>
<evidence type="ECO:0000256" key="1">
    <source>
        <dbReference type="ARBA" id="ARBA00023015"/>
    </source>
</evidence>
<keyword evidence="6" id="KW-1185">Reference proteome</keyword>
<dbReference type="Gene3D" id="1.10.10.10">
    <property type="entry name" value="Winged helix-like DNA-binding domain superfamily/Winged helix DNA-binding domain"/>
    <property type="match status" value="1"/>
</dbReference>
<evidence type="ECO:0000256" key="3">
    <source>
        <dbReference type="ARBA" id="ARBA00023163"/>
    </source>
</evidence>
<dbReference type="STRING" id="1168035.SAMN05444280_12531"/>
<dbReference type="InterPro" id="IPR039422">
    <property type="entry name" value="MarR/SlyA-like"/>
</dbReference>
<sequence>MDTTEILIKIRKIVRSINLESKKIQKEHGVSIPQILCLQFLRNSTNYQAGQGEIRKFLNLNSSTASGIINRLETKGLVARLPKRGDKRTVTIALTSKGDQLMQEIPSLLHEQLTEKLENLDDSTLENIQTSLELLEKLLELDHLEASPLIANDDFTDASLNN</sequence>
<accession>A0A1M6L148</accession>
<dbReference type="PANTHER" id="PTHR33164">
    <property type="entry name" value="TRANSCRIPTIONAL REGULATOR, MARR FAMILY"/>
    <property type="match status" value="1"/>
</dbReference>
<dbReference type="OrthoDB" id="1120589at2"/>
<dbReference type="InterPro" id="IPR036390">
    <property type="entry name" value="WH_DNA-bd_sf"/>
</dbReference>
<evidence type="ECO:0000259" key="4">
    <source>
        <dbReference type="PROSITE" id="PS50995"/>
    </source>
</evidence>
<dbReference type="GO" id="GO:0003677">
    <property type="term" value="F:DNA binding"/>
    <property type="evidence" value="ECO:0007669"/>
    <property type="project" value="UniProtKB-KW"/>
</dbReference>
<dbReference type="AlphaFoldDB" id="A0A1M6L148"/>
<name>A0A1M6L148_9BACT</name>